<reference evidence="1" key="1">
    <citation type="submission" date="2017-10" db="EMBL/GenBank/DDBJ databases">
        <authorList>
            <person name="Colston S.M."/>
            <person name="Graf J."/>
        </authorList>
    </citation>
    <scope>NUCLEOTIDE SEQUENCE</scope>
    <source>
        <strain evidence="1">BAQ071013-135</strain>
    </source>
</reference>
<organism evidence="1 2">
    <name type="scientific">Aeromonas veronii</name>
    <dbReference type="NCBI Taxonomy" id="654"/>
    <lineage>
        <taxon>Bacteria</taxon>
        <taxon>Pseudomonadati</taxon>
        <taxon>Pseudomonadota</taxon>
        <taxon>Gammaproteobacteria</taxon>
        <taxon>Aeromonadales</taxon>
        <taxon>Aeromonadaceae</taxon>
        <taxon>Aeromonas</taxon>
    </lineage>
</organism>
<evidence type="ECO:0008006" key="3">
    <source>
        <dbReference type="Google" id="ProtNLM"/>
    </source>
</evidence>
<protein>
    <recommendedName>
        <fullName evidence="3">CopG family transcriptional regulator</fullName>
    </recommendedName>
</protein>
<proteinExistence type="predicted"/>
<accession>A0AAX2UPB8</accession>
<name>A0AAX2UPB8_AERVE</name>
<comment type="caution">
    <text evidence="1">The sequence shown here is derived from an EMBL/GenBank/DDBJ whole genome shotgun (WGS) entry which is preliminary data.</text>
</comment>
<dbReference type="Proteomes" id="UP000796104">
    <property type="component" value="Unassembled WGS sequence"/>
</dbReference>
<dbReference type="EMBL" id="PDXJ01000025">
    <property type="protein sequence ID" value="TND52025.1"/>
    <property type="molecule type" value="Genomic_DNA"/>
</dbReference>
<dbReference type="AlphaFoldDB" id="A0AAX2UPB8"/>
<reference evidence="1" key="2">
    <citation type="journal article" date="2019" name="PLoS ONE">
        <title>Identification and characterization of putative Aeromonas spp. T3SS effectors.</title>
        <authorList>
            <person name="Rangel L.T."/>
            <person name="Marden J."/>
            <person name="Colston S."/>
            <person name="Setubal J.C."/>
            <person name="Graf J."/>
            <person name="Gogarten J.P."/>
        </authorList>
    </citation>
    <scope>NUCLEOTIDE SEQUENCE</scope>
    <source>
        <strain evidence="1">BAQ071013-135</strain>
    </source>
</reference>
<evidence type="ECO:0000313" key="2">
    <source>
        <dbReference type="Proteomes" id="UP000796104"/>
    </source>
</evidence>
<dbReference type="RefSeq" id="WP_139495226.1">
    <property type="nucleotide sequence ID" value="NZ_CAWORL010000018.1"/>
</dbReference>
<gene>
    <name evidence="1" type="ORF">CF123_18075</name>
</gene>
<sequence length="65" mass="7239">MSKRVDPQSVPQRTLVSLYVDVALVKQAEAAARQRDKEFSAKMLAKQPPGMVQRVRQFLGLGGKQ</sequence>
<evidence type="ECO:0000313" key="1">
    <source>
        <dbReference type="EMBL" id="TND52025.1"/>
    </source>
</evidence>